<sequence length="88" mass="9776">MDLPFLVFSVLLCAITCSADKGVKAAKAQSVTLQPWLVGLTAVVGFLLIVFIVLIVYRLRRRNRKGQQDWGYAKTVDIDGGQFKQTSM</sequence>
<evidence type="ECO:0000256" key="7">
    <source>
        <dbReference type="SAM" id="SignalP"/>
    </source>
</evidence>
<comment type="similarity">
    <text evidence="5">Belongs to the PDZK1-interacting protein 1/SMIM24 family.</text>
</comment>
<accession>A0A6P7MCZ3</accession>
<evidence type="ECO:0000256" key="1">
    <source>
        <dbReference type="ARBA" id="ARBA00004167"/>
    </source>
</evidence>
<gene>
    <name evidence="9" type="primary">smim24</name>
</gene>
<comment type="subcellular location">
    <subcellularLocation>
        <location evidence="1">Membrane</location>
        <topology evidence="1">Single-pass membrane protein</topology>
    </subcellularLocation>
</comment>
<keyword evidence="8" id="KW-1185">Reference proteome</keyword>
<evidence type="ECO:0000256" key="6">
    <source>
        <dbReference type="SAM" id="Phobius"/>
    </source>
</evidence>
<reference evidence="9" key="1">
    <citation type="submission" date="2025-08" db="UniProtKB">
        <authorList>
            <consortium name="RefSeq"/>
        </authorList>
    </citation>
    <scope>IDENTIFICATION</scope>
</reference>
<dbReference type="InterPro" id="IPR031627">
    <property type="entry name" value="PDZK1IP1/SMIM24"/>
</dbReference>
<name>A0A6P7MCZ3_BETSP</name>
<evidence type="ECO:0000256" key="2">
    <source>
        <dbReference type="ARBA" id="ARBA00022692"/>
    </source>
</evidence>
<feature type="chain" id="PRO_5027931915" evidence="7">
    <location>
        <begin position="20"/>
        <end position="88"/>
    </location>
</feature>
<dbReference type="CTD" id="284422"/>
<dbReference type="InParanoid" id="A0A6P7MCZ3"/>
<keyword evidence="4 6" id="KW-0472">Membrane</keyword>
<proteinExistence type="inferred from homology"/>
<dbReference type="AlphaFoldDB" id="A0A6P7MCZ3"/>
<dbReference type="GO" id="GO:0016020">
    <property type="term" value="C:membrane"/>
    <property type="evidence" value="ECO:0007669"/>
    <property type="project" value="UniProtKB-SubCell"/>
</dbReference>
<evidence type="ECO:0000256" key="3">
    <source>
        <dbReference type="ARBA" id="ARBA00022989"/>
    </source>
</evidence>
<evidence type="ECO:0000256" key="5">
    <source>
        <dbReference type="ARBA" id="ARBA00049650"/>
    </source>
</evidence>
<keyword evidence="2 6" id="KW-0812">Transmembrane</keyword>
<dbReference type="RefSeq" id="XP_029004178.1">
    <property type="nucleotide sequence ID" value="XM_029148345.3"/>
</dbReference>
<dbReference type="Proteomes" id="UP000515150">
    <property type="component" value="Chromosome 4"/>
</dbReference>
<feature type="transmembrane region" description="Helical" evidence="6">
    <location>
        <begin position="35"/>
        <end position="57"/>
    </location>
</feature>
<keyword evidence="3 6" id="KW-1133">Transmembrane helix</keyword>
<protein>
    <submittedName>
        <fullName evidence="9">Uncharacterized protein smim24</fullName>
    </submittedName>
</protein>
<dbReference type="Pfam" id="PF15807">
    <property type="entry name" value="MAP17"/>
    <property type="match status" value="1"/>
</dbReference>
<evidence type="ECO:0000313" key="9">
    <source>
        <dbReference type="RefSeq" id="XP_029004178.1"/>
    </source>
</evidence>
<feature type="signal peptide" evidence="7">
    <location>
        <begin position="1"/>
        <end position="19"/>
    </location>
</feature>
<dbReference type="KEGG" id="bspl:114854176"/>
<keyword evidence="7" id="KW-0732">Signal</keyword>
<organism evidence="8 9">
    <name type="scientific">Betta splendens</name>
    <name type="common">Siamese fighting fish</name>
    <dbReference type="NCBI Taxonomy" id="158456"/>
    <lineage>
        <taxon>Eukaryota</taxon>
        <taxon>Metazoa</taxon>
        <taxon>Chordata</taxon>
        <taxon>Craniata</taxon>
        <taxon>Vertebrata</taxon>
        <taxon>Euteleostomi</taxon>
        <taxon>Actinopterygii</taxon>
        <taxon>Neopterygii</taxon>
        <taxon>Teleostei</taxon>
        <taxon>Neoteleostei</taxon>
        <taxon>Acanthomorphata</taxon>
        <taxon>Anabantaria</taxon>
        <taxon>Anabantiformes</taxon>
        <taxon>Anabantoidei</taxon>
        <taxon>Osphronemidae</taxon>
        <taxon>Betta</taxon>
    </lineage>
</organism>
<evidence type="ECO:0000256" key="4">
    <source>
        <dbReference type="ARBA" id="ARBA00023136"/>
    </source>
</evidence>
<dbReference type="GeneID" id="114854176"/>
<dbReference type="OrthoDB" id="8893098at2759"/>
<evidence type="ECO:0000313" key="8">
    <source>
        <dbReference type="Proteomes" id="UP000515150"/>
    </source>
</evidence>